<evidence type="ECO:0000313" key="8">
    <source>
        <dbReference type="Proteomes" id="UP000595895"/>
    </source>
</evidence>
<evidence type="ECO:0000256" key="1">
    <source>
        <dbReference type="ARBA" id="ARBA00004651"/>
    </source>
</evidence>
<dbReference type="AlphaFoldDB" id="A0A7T7M9R2"/>
<evidence type="ECO:0000313" key="7">
    <source>
        <dbReference type="EMBL" id="QQM66992.1"/>
    </source>
</evidence>
<feature type="transmembrane region" description="Helical" evidence="6">
    <location>
        <begin position="288"/>
        <end position="307"/>
    </location>
</feature>
<accession>A0A7T7M9R2</accession>
<reference evidence="7 8" key="1">
    <citation type="submission" date="2020-12" db="EMBL/GenBank/DDBJ databases">
        <authorList>
            <person name="Zhou J."/>
        </authorList>
    </citation>
    <scope>NUCLEOTIDE SEQUENCE [LARGE SCALE GENOMIC DNA]</scope>
    <source>
        <strain evidence="7 8">CCUG 61299</strain>
    </source>
</reference>
<dbReference type="KEGG" id="awe:JG540_08045"/>
<dbReference type="PANTHER" id="PTHR30250">
    <property type="entry name" value="PST FAMILY PREDICTED COLANIC ACID TRANSPORTER"/>
    <property type="match status" value="1"/>
</dbReference>
<feature type="transmembrane region" description="Helical" evidence="6">
    <location>
        <begin position="385"/>
        <end position="404"/>
    </location>
</feature>
<keyword evidence="3 6" id="KW-0812">Transmembrane</keyword>
<evidence type="ECO:0000256" key="6">
    <source>
        <dbReference type="SAM" id="Phobius"/>
    </source>
</evidence>
<dbReference type="RefSeq" id="WP_200275213.1">
    <property type="nucleotide sequence ID" value="NZ_CP066802.1"/>
</dbReference>
<proteinExistence type="predicted"/>
<dbReference type="InterPro" id="IPR050833">
    <property type="entry name" value="Poly_Biosynth_Transport"/>
</dbReference>
<evidence type="ECO:0000256" key="2">
    <source>
        <dbReference type="ARBA" id="ARBA00022475"/>
    </source>
</evidence>
<keyword evidence="2" id="KW-1003">Cell membrane</keyword>
<feature type="transmembrane region" description="Helical" evidence="6">
    <location>
        <begin position="146"/>
        <end position="163"/>
    </location>
</feature>
<feature type="transmembrane region" description="Helical" evidence="6">
    <location>
        <begin position="245"/>
        <end position="267"/>
    </location>
</feature>
<comment type="subcellular location">
    <subcellularLocation>
        <location evidence="1">Cell membrane</location>
        <topology evidence="1">Multi-pass membrane protein</topology>
    </subcellularLocation>
</comment>
<feature type="transmembrane region" description="Helical" evidence="6">
    <location>
        <begin position="354"/>
        <end position="379"/>
    </location>
</feature>
<protein>
    <submittedName>
        <fullName evidence="7">Lipopolysaccharide biosynthesis protein</fullName>
    </submittedName>
</protein>
<evidence type="ECO:0000256" key="4">
    <source>
        <dbReference type="ARBA" id="ARBA00022989"/>
    </source>
</evidence>
<feature type="transmembrane region" description="Helical" evidence="6">
    <location>
        <begin position="83"/>
        <end position="101"/>
    </location>
</feature>
<feature type="transmembrane region" description="Helical" evidence="6">
    <location>
        <begin position="13"/>
        <end position="34"/>
    </location>
</feature>
<sequence>MASKEGAQLGRDYLWNTAASLASALSLVVMLMVVSRRAGIGSAGVYSLAISVGQQMQTLGMYEVRTYHVTDVRHRFSFGVYHATRILTVGLMLVGILGYAVWRQEGLEVGVLIVLVASLRCFDAYEDVYYSELQRAGRLDLGGRASFLRITTTTGVFCLMLVVTGSLLGSVLVTLAASTAVLWAGFVPPARTLFPLRPCWSWPQTKAVLVSCLPLFLASFLAMLLANAPRFAIDRYLDDSAQGFFAVLLMPAVAINLLSLLVFRPLLTRMAQRWAGAESAAFRALVRRGLLTAAGASGVVAVVSWFLGIPLLNLVFKVEASPYHTELIVLVVGGALNSLSVVLYYALTTMRRQNLVLVGYLVAAVVTVLACVLLVPAWGLLGACLAYGLASGTLVLAFAVQVLART</sequence>
<keyword evidence="4 6" id="KW-1133">Transmembrane helix</keyword>
<organism evidence="7 8">
    <name type="scientific">Actinomyces weissii</name>
    <dbReference type="NCBI Taxonomy" id="675090"/>
    <lineage>
        <taxon>Bacteria</taxon>
        <taxon>Bacillati</taxon>
        <taxon>Actinomycetota</taxon>
        <taxon>Actinomycetes</taxon>
        <taxon>Actinomycetales</taxon>
        <taxon>Actinomycetaceae</taxon>
        <taxon>Actinomyces</taxon>
    </lineage>
</organism>
<name>A0A7T7M9R2_9ACTO</name>
<feature type="transmembrane region" description="Helical" evidence="6">
    <location>
        <begin position="169"/>
        <end position="187"/>
    </location>
</feature>
<evidence type="ECO:0000256" key="3">
    <source>
        <dbReference type="ARBA" id="ARBA00022692"/>
    </source>
</evidence>
<dbReference type="GO" id="GO:0005886">
    <property type="term" value="C:plasma membrane"/>
    <property type="evidence" value="ECO:0007669"/>
    <property type="project" value="UniProtKB-SubCell"/>
</dbReference>
<keyword evidence="8" id="KW-1185">Reference proteome</keyword>
<dbReference type="EMBL" id="CP066802">
    <property type="protein sequence ID" value="QQM66992.1"/>
    <property type="molecule type" value="Genomic_DNA"/>
</dbReference>
<dbReference type="Proteomes" id="UP000595895">
    <property type="component" value="Chromosome"/>
</dbReference>
<evidence type="ECO:0000256" key="5">
    <source>
        <dbReference type="ARBA" id="ARBA00023136"/>
    </source>
</evidence>
<feature type="transmembrane region" description="Helical" evidence="6">
    <location>
        <begin position="327"/>
        <end position="347"/>
    </location>
</feature>
<dbReference type="PANTHER" id="PTHR30250:SF11">
    <property type="entry name" value="O-ANTIGEN TRANSPORTER-RELATED"/>
    <property type="match status" value="1"/>
</dbReference>
<feature type="transmembrane region" description="Helical" evidence="6">
    <location>
        <begin position="207"/>
        <end position="225"/>
    </location>
</feature>
<gene>
    <name evidence="7" type="ORF">JG540_08045</name>
</gene>
<keyword evidence="5 6" id="KW-0472">Membrane</keyword>